<evidence type="ECO:0000313" key="2">
    <source>
        <dbReference type="EMBL" id="CUG85705.1"/>
    </source>
</evidence>
<proteinExistence type="predicted"/>
<organism evidence="2 3">
    <name type="scientific">Bodo saltans</name>
    <name type="common">Flagellated protozoan</name>
    <dbReference type="NCBI Taxonomy" id="75058"/>
    <lineage>
        <taxon>Eukaryota</taxon>
        <taxon>Discoba</taxon>
        <taxon>Euglenozoa</taxon>
        <taxon>Kinetoplastea</taxon>
        <taxon>Metakinetoplastina</taxon>
        <taxon>Eubodonida</taxon>
        <taxon>Bodonidae</taxon>
        <taxon>Bodo</taxon>
    </lineage>
</organism>
<gene>
    <name evidence="2" type="ORF">BSAL_90490</name>
</gene>
<dbReference type="EMBL" id="CYKH01001183">
    <property type="protein sequence ID" value="CUG85705.1"/>
    <property type="molecule type" value="Genomic_DNA"/>
</dbReference>
<dbReference type="AlphaFoldDB" id="A0A0S4J713"/>
<protein>
    <submittedName>
        <fullName evidence="2">Uncharacterized protein</fullName>
    </submittedName>
</protein>
<dbReference type="Proteomes" id="UP000051952">
    <property type="component" value="Unassembled WGS sequence"/>
</dbReference>
<evidence type="ECO:0000313" key="3">
    <source>
        <dbReference type="Proteomes" id="UP000051952"/>
    </source>
</evidence>
<name>A0A0S4J713_BODSA</name>
<reference evidence="3" key="1">
    <citation type="submission" date="2015-09" db="EMBL/GenBank/DDBJ databases">
        <authorList>
            <consortium name="Pathogen Informatics"/>
        </authorList>
    </citation>
    <scope>NUCLEOTIDE SEQUENCE [LARGE SCALE GENOMIC DNA]</scope>
    <source>
        <strain evidence="3">Lake Konstanz</strain>
    </source>
</reference>
<evidence type="ECO:0000256" key="1">
    <source>
        <dbReference type="SAM" id="MobiDB-lite"/>
    </source>
</evidence>
<dbReference type="VEuPathDB" id="TriTrypDB:BSAL_90490"/>
<accession>A0A0S4J713</accession>
<feature type="compositionally biased region" description="Low complexity" evidence="1">
    <location>
        <begin position="115"/>
        <end position="148"/>
    </location>
</feature>
<sequence length="229" mass="24664">MKGYIEGGDPEYSSLTLRQQECGSTIEKYSLGGDPIYDSATRVYAWTTPLMPNICYVTVDLYLRNHVPGTGAPSALWISCSLSANEATLTQQLTPTHLSSFLSDTLSRSITGQVSSITSSQNPSQSPSSTPQSTATMSSTLAAVTPTETELRTVTRTTVLSTSRSKPFAFMRSTTLSVQRSPSSGVHRHSKCPIINVIRPIVICVSHQMQPADQNSFTTRSFDGGASSK</sequence>
<keyword evidence="3" id="KW-1185">Reference proteome</keyword>
<feature type="region of interest" description="Disordered" evidence="1">
    <location>
        <begin position="113"/>
        <end position="148"/>
    </location>
</feature>